<dbReference type="AlphaFoldDB" id="A0A9P8LU09"/>
<evidence type="ECO:0000313" key="1">
    <source>
        <dbReference type="EMBL" id="KAH0574345.1"/>
    </source>
</evidence>
<proteinExistence type="predicted"/>
<evidence type="ECO:0000313" key="2">
    <source>
        <dbReference type="Proteomes" id="UP000018208"/>
    </source>
</evidence>
<organism evidence="1 2">
    <name type="scientific">Spironucleus salmonicida</name>
    <dbReference type="NCBI Taxonomy" id="348837"/>
    <lineage>
        <taxon>Eukaryota</taxon>
        <taxon>Metamonada</taxon>
        <taxon>Diplomonadida</taxon>
        <taxon>Hexamitidae</taxon>
        <taxon>Hexamitinae</taxon>
        <taxon>Spironucleus</taxon>
    </lineage>
</organism>
<name>A0A9P8LU09_9EUKA</name>
<dbReference type="GeneID" id="94298323"/>
<comment type="caution">
    <text evidence="1">The sequence shown here is derived from an EMBL/GenBank/DDBJ whole genome shotgun (WGS) entry which is preliminary data.</text>
</comment>
<keyword evidence="2" id="KW-1185">Reference proteome</keyword>
<dbReference type="EMBL" id="AUWU02000004">
    <property type="protein sequence ID" value="KAH0574345.1"/>
    <property type="molecule type" value="Genomic_DNA"/>
</dbReference>
<reference evidence="1 2" key="1">
    <citation type="journal article" date="2014" name="PLoS Genet.">
        <title>The Genome of Spironucleus salmonicida Highlights a Fish Pathogen Adapted to Fluctuating Environments.</title>
        <authorList>
            <person name="Xu F."/>
            <person name="Jerlstrom-Hultqvist J."/>
            <person name="Einarsson E."/>
            <person name="Astvaldsson A."/>
            <person name="Svard S.G."/>
            <person name="Andersson J.O."/>
        </authorList>
    </citation>
    <scope>NUCLEOTIDE SEQUENCE [LARGE SCALE GENOMIC DNA]</scope>
    <source>
        <strain evidence="1 2">ATCC 50377</strain>
    </source>
</reference>
<gene>
    <name evidence="1" type="ORF">SS50377_24300</name>
</gene>
<dbReference type="Proteomes" id="UP000018208">
    <property type="component" value="Unassembled WGS sequence"/>
</dbReference>
<accession>A0A9P8LU09</accession>
<protein>
    <submittedName>
        <fullName evidence="1">Uncharacterized protein</fullName>
    </submittedName>
</protein>
<sequence>MGSAAQQQFLRTQSQHTDTDSALHILHVKSSPQQQTLSISASLDLNICLAFWKKWERADNAILSVADNTKQSSLEYAIYNSIRWPERWIIPNKASIRYNRLNLVWWIPQFAHIQVYSYNAHPHSNVSPTCKYQFPSYHLTTKRPQPPISLYNQYNSQSPNFSLHDKLQNQLPSKQQRKDNPFSAKQANSFRTYFSRNLLIFSIHRSEALLHVCTVLLLFAATRPSQHAKSDPALPETISLDLKRHFDPHSAQFANEHQTHLRHDALLQGPLAHLALSALDPNSAAILTDLHDSAVAFRAQSAPQQSCLAIVDYSMYLYFPNKQYTTFNRLLVTLYFQPITTSPNHYNFNMRFINLCIQQLIHFKNNFYQFFYLFPFKCNISSFNLFLDVQTIETLTFIQKLLFFLFKRQRFKAPFSTLSIKQNKHSK</sequence>
<dbReference type="KEGG" id="ssao:94298323"/>
<dbReference type="RefSeq" id="XP_067765118.1">
    <property type="nucleotide sequence ID" value="XM_067908144.1"/>
</dbReference>